<dbReference type="Proteomes" id="UP000708208">
    <property type="component" value="Unassembled WGS sequence"/>
</dbReference>
<dbReference type="EMBL" id="CAJVCH010472126">
    <property type="protein sequence ID" value="CAG7820191.1"/>
    <property type="molecule type" value="Genomic_DNA"/>
</dbReference>
<evidence type="ECO:0000313" key="2">
    <source>
        <dbReference type="Proteomes" id="UP000708208"/>
    </source>
</evidence>
<keyword evidence="2" id="KW-1185">Reference proteome</keyword>
<dbReference type="Pfam" id="PF19086">
    <property type="entry name" value="Terpene_syn_C_2"/>
    <property type="match status" value="1"/>
</dbReference>
<accession>A0A8J2KUV5</accession>
<name>A0A8J2KUV5_9HEXA</name>
<dbReference type="AlphaFoldDB" id="A0A8J2KUV5"/>
<sequence length="393" mass="46110">MNIHDNIKVLNIQGSVKLRDTKEKFIAGNLTFCWPYKWESDLSIWQTLVDNVVDNVINYVNQRLNVNDTSRLISLIEDATWMAIFTISESWRKVALDNDLIFRKIVLYVVHFYMLYVLDDVAEKMVGHEGHASFVKTCGRLLQKIYMLEFPNINALKEHPYTQSLSVSPNFNEKYVIVFFDVVEDLKTLVYVTPATMKYLASSMRYVFELQTWYGSEKCSHLLDSSLRHDLRSYVIGYDVLVEFVLVVYEIQASSKVRESFYWDRLYRSGRKLGYLLNDIFSIRKELQEFLIDGKRIDNGILLGMETDNLTFEESLQIQLNHHNALVLQFRMECQGALTEDDVTFDMDDNDRGIFIQSLDCLTTMLSHLIQTHLKMERYKTDVTCRFKHYCAK</sequence>
<protein>
    <recommendedName>
        <fullName evidence="3">Terpene synthase</fullName>
    </recommendedName>
</protein>
<evidence type="ECO:0000313" key="1">
    <source>
        <dbReference type="EMBL" id="CAG7820191.1"/>
    </source>
</evidence>
<evidence type="ECO:0008006" key="3">
    <source>
        <dbReference type="Google" id="ProtNLM"/>
    </source>
</evidence>
<proteinExistence type="predicted"/>
<gene>
    <name evidence="1" type="ORF">AFUS01_LOCUS30594</name>
</gene>
<organism evidence="1 2">
    <name type="scientific">Allacma fusca</name>
    <dbReference type="NCBI Taxonomy" id="39272"/>
    <lineage>
        <taxon>Eukaryota</taxon>
        <taxon>Metazoa</taxon>
        <taxon>Ecdysozoa</taxon>
        <taxon>Arthropoda</taxon>
        <taxon>Hexapoda</taxon>
        <taxon>Collembola</taxon>
        <taxon>Symphypleona</taxon>
        <taxon>Sminthuridae</taxon>
        <taxon>Allacma</taxon>
    </lineage>
</organism>
<reference evidence="1" key="1">
    <citation type="submission" date="2021-06" db="EMBL/GenBank/DDBJ databases">
        <authorList>
            <person name="Hodson N. C."/>
            <person name="Mongue J. A."/>
            <person name="Jaron S. K."/>
        </authorList>
    </citation>
    <scope>NUCLEOTIDE SEQUENCE</scope>
</reference>
<comment type="caution">
    <text evidence="1">The sequence shown here is derived from an EMBL/GenBank/DDBJ whole genome shotgun (WGS) entry which is preliminary data.</text>
</comment>